<evidence type="ECO:0000256" key="2">
    <source>
        <dbReference type="ARBA" id="ARBA00022737"/>
    </source>
</evidence>
<keyword evidence="5" id="KW-1185">Reference proteome</keyword>
<dbReference type="Proteomes" id="UP000694380">
    <property type="component" value="Chromosome 4"/>
</dbReference>
<sequence>MLAMLMHSTAKEVFQAAANALATLSEQNVNIRKILLAKGIHINALDIMKKHSDSPEVAESACKMLNRVFEGSFPHLDIVIAVASEVLKAMRKHEKVPSVQLEALRVILPFMIPGAMKELQNGSSGTVGDADLMLTLKVIKNQCLLEGTHTLVLDALNRFIGNPGIQKCGLKILSSVVECSGALQMLSQQGAADTVLHTLQMYPDDQEIQCLGLSLLGSLITRKSLCIASMHVLATVLVSTLRRFKEVVEIQIHFQSLCCKCFAKIANNDDLKNVMLEKACAEYNSIMAECLLLLGADVNKNTKTSSLIYQVCEKGSNPKLVELLLSSGAREQDVRSALTVSIKKGDSQIISLLLRKLSLDVANSSICLGGFCMGRIEPSWLSPLFPNKLTPIRKQTNAGSALARMVLRYQMKSFSEDRSRSSSDVTFSEDVLDKSDDWIFMPEPLVDSVFRLSDDIDSEGSEGSFLMKKKSNSIAVTDLYKDTTLQTYSPTLPRHSNSLGPGSDHEPLVKQRRRLLSSDESHKGISKFQSYLKRSDSLSSLVSEKDYIKSLDLSSNELENIDAISQNCCLTGHLEHLEKLELHQNALRSIPEQLCETLKCLTYLDLHSNRFASFPTYLLKMNYIANLDISRNDIGPSLALDPHTKCPTLKQLNLSYNQLSCIPKFLADIAENLEQLMLEGNKISGICSPICLKELKVLNISKNSISSLAVNFLKECTKLELFSARMNLLGKYSRSC</sequence>
<organism evidence="4 5">
    <name type="scientific">Chrysemys picta bellii</name>
    <name type="common">Western painted turtle</name>
    <name type="synonym">Emys bellii</name>
    <dbReference type="NCBI Taxonomy" id="8478"/>
    <lineage>
        <taxon>Eukaryota</taxon>
        <taxon>Metazoa</taxon>
        <taxon>Chordata</taxon>
        <taxon>Craniata</taxon>
        <taxon>Vertebrata</taxon>
        <taxon>Euteleostomi</taxon>
        <taxon>Archelosauria</taxon>
        <taxon>Testudinata</taxon>
        <taxon>Testudines</taxon>
        <taxon>Cryptodira</taxon>
        <taxon>Durocryptodira</taxon>
        <taxon>Testudinoidea</taxon>
        <taxon>Emydidae</taxon>
        <taxon>Chrysemys</taxon>
    </lineage>
</organism>
<feature type="domain" description="LRRK2 ARM repeat" evidence="3">
    <location>
        <begin position="1"/>
        <end position="253"/>
    </location>
</feature>
<protein>
    <submittedName>
        <fullName evidence="4">Leucine rich repeat kinase 2</fullName>
    </submittedName>
</protein>
<gene>
    <name evidence="4" type="primary">LRRK2</name>
</gene>
<dbReference type="PANTHER" id="PTHR45712:SF22">
    <property type="entry name" value="INSULIN-LIKE GROWTH FACTOR-BINDING PROTEIN COMPLEX ACID LABILE SUBUNIT"/>
    <property type="match status" value="1"/>
</dbReference>
<dbReference type="Gene3D" id="1.25.10.10">
    <property type="entry name" value="Leucine-rich Repeat Variant"/>
    <property type="match status" value="1"/>
</dbReference>
<dbReference type="Gene3D" id="1.25.40.20">
    <property type="entry name" value="Ankyrin repeat-containing domain"/>
    <property type="match status" value="1"/>
</dbReference>
<dbReference type="PROSITE" id="PS51450">
    <property type="entry name" value="LRR"/>
    <property type="match status" value="3"/>
</dbReference>
<dbReference type="InterPro" id="IPR003591">
    <property type="entry name" value="Leu-rich_rpt_typical-subtyp"/>
</dbReference>
<dbReference type="AlphaFoldDB" id="A0A8C3HAZ0"/>
<dbReference type="InterPro" id="IPR011989">
    <property type="entry name" value="ARM-like"/>
</dbReference>
<evidence type="ECO:0000313" key="4">
    <source>
        <dbReference type="Ensembl" id="ENSCPBP00000014299.1"/>
    </source>
</evidence>
<evidence type="ECO:0000259" key="3">
    <source>
        <dbReference type="Pfam" id="PF23744"/>
    </source>
</evidence>
<dbReference type="SUPFAM" id="SSF52047">
    <property type="entry name" value="RNI-like"/>
    <property type="match status" value="1"/>
</dbReference>
<dbReference type="SMART" id="SM00364">
    <property type="entry name" value="LRR_BAC"/>
    <property type="match status" value="3"/>
</dbReference>
<dbReference type="PANTHER" id="PTHR45712">
    <property type="entry name" value="AGAP008170-PA"/>
    <property type="match status" value="1"/>
</dbReference>
<dbReference type="GeneTree" id="ENSGT00940000158267"/>
<dbReference type="SUPFAM" id="SSF48371">
    <property type="entry name" value="ARM repeat"/>
    <property type="match status" value="1"/>
</dbReference>
<dbReference type="Pfam" id="PF23744">
    <property type="entry name" value="ARM_LRRK2"/>
    <property type="match status" value="1"/>
</dbReference>
<reference evidence="4" key="2">
    <citation type="submission" date="2025-08" db="UniProtKB">
        <authorList>
            <consortium name="Ensembl"/>
        </authorList>
    </citation>
    <scope>IDENTIFICATION</scope>
</reference>
<dbReference type="InterPro" id="IPR032675">
    <property type="entry name" value="LRR_dom_sf"/>
</dbReference>
<dbReference type="InterPro" id="IPR056597">
    <property type="entry name" value="ARM_LRRK2"/>
</dbReference>
<reference evidence="4" key="1">
    <citation type="journal article" date="2015" name="Genome Biol. Evol.">
        <title>Physical Mapping and Refinement of the Painted Turtle Genome (Chrysemys picta) Inform Amniote Genome Evolution and Challenge Turtle-Bird Chromosomal Conservation.</title>
        <authorList>
            <person name="Badenhorst D."/>
            <person name="Hillier L.W."/>
            <person name="Literman R."/>
            <person name="Montiel E.E."/>
            <person name="Radhakrishnan S."/>
            <person name="Shen Y."/>
            <person name="Minx P."/>
            <person name="Janes D.E."/>
            <person name="Warren W.C."/>
            <person name="Edwards S.V."/>
            <person name="Valenzuela N."/>
        </authorList>
    </citation>
    <scope>NUCLEOTIDE SEQUENCE [LARGE SCALE GENOMIC DNA]</scope>
</reference>
<name>A0A8C3HAZ0_CHRPI</name>
<dbReference type="Ensembl" id="ENSCPBT00000016984.1">
    <property type="protein sequence ID" value="ENSCPBP00000014299.1"/>
    <property type="gene ID" value="ENSCPBG00000010589.1"/>
</dbReference>
<keyword evidence="1" id="KW-0433">Leucine-rich repeat</keyword>
<evidence type="ECO:0000313" key="5">
    <source>
        <dbReference type="Proteomes" id="UP000694380"/>
    </source>
</evidence>
<dbReference type="Pfam" id="PF00560">
    <property type="entry name" value="LRR_1"/>
    <property type="match status" value="1"/>
</dbReference>
<dbReference type="InterPro" id="IPR050333">
    <property type="entry name" value="SLRP"/>
</dbReference>
<dbReference type="InterPro" id="IPR036770">
    <property type="entry name" value="Ankyrin_rpt-contain_sf"/>
</dbReference>
<dbReference type="InterPro" id="IPR001611">
    <property type="entry name" value="Leu-rich_rpt"/>
</dbReference>
<dbReference type="FunFam" id="3.80.10.10:FF:000179">
    <property type="entry name" value="leucine-rich repeat serine/threonine-protein kinase 2"/>
    <property type="match status" value="1"/>
</dbReference>
<keyword evidence="2" id="KW-0677">Repeat</keyword>
<dbReference type="Gene3D" id="3.80.10.10">
    <property type="entry name" value="Ribonuclease Inhibitor"/>
    <property type="match status" value="1"/>
</dbReference>
<reference evidence="4" key="3">
    <citation type="submission" date="2025-09" db="UniProtKB">
        <authorList>
            <consortium name="Ensembl"/>
        </authorList>
    </citation>
    <scope>IDENTIFICATION</scope>
</reference>
<proteinExistence type="predicted"/>
<dbReference type="Pfam" id="PF13855">
    <property type="entry name" value="LRR_8"/>
    <property type="match status" value="1"/>
</dbReference>
<accession>A0A8C3HAZ0</accession>
<dbReference type="FunFam" id="1.25.40.20:FF:000219">
    <property type="entry name" value="Leucine-rich repeat serine/threonine-protein kinase 2"/>
    <property type="match status" value="1"/>
</dbReference>
<dbReference type="InterPro" id="IPR016024">
    <property type="entry name" value="ARM-type_fold"/>
</dbReference>
<evidence type="ECO:0000256" key="1">
    <source>
        <dbReference type="ARBA" id="ARBA00022614"/>
    </source>
</evidence>
<dbReference type="SMART" id="SM00369">
    <property type="entry name" value="LRR_TYP"/>
    <property type="match status" value="4"/>
</dbReference>